<sequence>MSAVTTTPAAVAAIAGSRNTTSEPGARVFIAQASAGTSGGWSA</sequence>
<evidence type="ECO:0000313" key="2">
    <source>
        <dbReference type="Proteomes" id="UP001227101"/>
    </source>
</evidence>
<dbReference type="EMBL" id="CP127173">
    <property type="protein sequence ID" value="WIV62341.1"/>
    <property type="molecule type" value="Genomic_DNA"/>
</dbReference>
<dbReference type="RefSeq" id="WP_285460047.1">
    <property type="nucleotide sequence ID" value="NZ_CP127173.1"/>
</dbReference>
<accession>A0ABY8Y3I1</accession>
<evidence type="ECO:0000313" key="1">
    <source>
        <dbReference type="EMBL" id="WIV62341.1"/>
    </source>
</evidence>
<name>A0ABY8Y3I1_9PSEU</name>
<organism evidence="1 2">
    <name type="scientific">Amycolatopsis nalaikhensis</name>
    <dbReference type="NCBI Taxonomy" id="715472"/>
    <lineage>
        <taxon>Bacteria</taxon>
        <taxon>Bacillati</taxon>
        <taxon>Actinomycetota</taxon>
        <taxon>Actinomycetes</taxon>
        <taxon>Pseudonocardiales</taxon>
        <taxon>Pseudonocardiaceae</taxon>
        <taxon>Amycolatopsis</taxon>
    </lineage>
</organism>
<gene>
    <name evidence="1" type="ORF">QP939_32135</name>
</gene>
<dbReference type="Proteomes" id="UP001227101">
    <property type="component" value="Chromosome"/>
</dbReference>
<reference evidence="1 2" key="1">
    <citation type="submission" date="2023-06" db="EMBL/GenBank/DDBJ databases">
        <authorList>
            <person name="Oyuntsetseg B."/>
            <person name="Kim S.B."/>
        </authorList>
    </citation>
    <scope>NUCLEOTIDE SEQUENCE [LARGE SCALE GENOMIC DNA]</scope>
    <source>
        <strain evidence="1 2">2-2</strain>
    </source>
</reference>
<proteinExistence type="predicted"/>
<keyword evidence="2" id="KW-1185">Reference proteome</keyword>
<protein>
    <submittedName>
        <fullName evidence="1">Uncharacterized protein</fullName>
    </submittedName>
</protein>